<proteinExistence type="predicted"/>
<dbReference type="EMBL" id="JACASF010000008">
    <property type="protein sequence ID" value="KAF6462168.1"/>
    <property type="molecule type" value="Genomic_DNA"/>
</dbReference>
<protein>
    <submittedName>
        <fullName evidence="1">Uncharacterized protein</fullName>
    </submittedName>
</protein>
<reference evidence="1 2" key="1">
    <citation type="journal article" date="2020" name="Nature">
        <title>Six reference-quality genomes reveal evolution of bat adaptations.</title>
        <authorList>
            <person name="Jebb D."/>
            <person name="Huang Z."/>
            <person name="Pippel M."/>
            <person name="Hughes G.M."/>
            <person name="Lavrichenko K."/>
            <person name="Devanna P."/>
            <person name="Winkler S."/>
            <person name="Jermiin L.S."/>
            <person name="Skirmuntt E.C."/>
            <person name="Katzourakis A."/>
            <person name="Burkitt-Gray L."/>
            <person name="Ray D.A."/>
            <person name="Sullivan K.A.M."/>
            <person name="Roscito J.G."/>
            <person name="Kirilenko B.M."/>
            <person name="Davalos L.M."/>
            <person name="Corthals A.P."/>
            <person name="Power M.L."/>
            <person name="Jones G."/>
            <person name="Ransome R.D."/>
            <person name="Dechmann D.K.N."/>
            <person name="Locatelli A.G."/>
            <person name="Puechmaille S.J."/>
            <person name="Fedrigo O."/>
            <person name="Jarvis E.D."/>
            <person name="Hiller M."/>
            <person name="Vernes S.C."/>
            <person name="Myers E.W."/>
            <person name="Teeling E.C."/>
        </authorList>
    </citation>
    <scope>NUCLEOTIDE SEQUENCE [LARGE SCALE GENOMIC DNA]</scope>
    <source>
        <strain evidence="1">MMolMol1</strain>
        <tissue evidence="1">Muscle</tissue>
    </source>
</reference>
<comment type="caution">
    <text evidence="1">The sequence shown here is derived from an EMBL/GenBank/DDBJ whole genome shotgun (WGS) entry which is preliminary data.</text>
</comment>
<accession>A0A7J8GQI7</accession>
<sequence length="133" mass="14729">MYRRQPIDVSYIDVILFPSLLSTLRINGKPGWCGSVFESRPMHQEVTGLILSVRAHAQVVGLIPSGGHAGGGQSMFSSMFLPLPLLHLSKIKKKKISGKISSGEDYHKVKKNWKELDIVKECGLSRARTHGTF</sequence>
<gene>
    <name evidence="1" type="ORF">HJG59_011232</name>
</gene>
<keyword evidence="2" id="KW-1185">Reference proteome</keyword>
<evidence type="ECO:0000313" key="1">
    <source>
        <dbReference type="EMBL" id="KAF6462168.1"/>
    </source>
</evidence>
<dbReference type="AlphaFoldDB" id="A0A7J8GQI7"/>
<dbReference type="Proteomes" id="UP000550707">
    <property type="component" value="Unassembled WGS sequence"/>
</dbReference>
<organism evidence="1 2">
    <name type="scientific">Molossus molossus</name>
    <name type="common">Pallas' mastiff bat</name>
    <name type="synonym">Vespertilio molossus</name>
    <dbReference type="NCBI Taxonomy" id="27622"/>
    <lineage>
        <taxon>Eukaryota</taxon>
        <taxon>Metazoa</taxon>
        <taxon>Chordata</taxon>
        <taxon>Craniata</taxon>
        <taxon>Vertebrata</taxon>
        <taxon>Euteleostomi</taxon>
        <taxon>Mammalia</taxon>
        <taxon>Eutheria</taxon>
        <taxon>Laurasiatheria</taxon>
        <taxon>Chiroptera</taxon>
        <taxon>Yangochiroptera</taxon>
        <taxon>Molossidae</taxon>
        <taxon>Molossus</taxon>
    </lineage>
</organism>
<name>A0A7J8GQI7_MOLMO</name>
<dbReference type="InParanoid" id="A0A7J8GQI7"/>
<evidence type="ECO:0000313" key="2">
    <source>
        <dbReference type="Proteomes" id="UP000550707"/>
    </source>
</evidence>